<dbReference type="PANTHER" id="PTHR30504">
    <property type="entry name" value="GLUCANS BIOSYNTHESIS PROTEIN"/>
    <property type="match status" value="1"/>
</dbReference>
<proteinExistence type="inferred from homology"/>
<dbReference type="Pfam" id="PF04349">
    <property type="entry name" value="MdoG"/>
    <property type="match status" value="1"/>
</dbReference>
<dbReference type="KEGG" id="moz:MoryE10_23770"/>
<dbReference type="PIRSF" id="PIRSF006281">
    <property type="entry name" value="MdoG"/>
    <property type="match status" value="1"/>
</dbReference>
<evidence type="ECO:0000313" key="8">
    <source>
        <dbReference type="EMBL" id="BBL71771.1"/>
    </source>
</evidence>
<keyword evidence="5" id="KW-0732">Signal</keyword>
<evidence type="ECO:0000313" key="9">
    <source>
        <dbReference type="Proteomes" id="UP000824988"/>
    </source>
</evidence>
<comment type="similarity">
    <text evidence="3">Belongs to the OpgD/OpgG family.</text>
</comment>
<evidence type="ECO:0000256" key="6">
    <source>
        <dbReference type="ARBA" id="ARBA00022764"/>
    </source>
</evidence>
<sequence length="516" mass="58235">MGVTRRELLYRMAALAAWGAAAPLMPGRAEAVGQGEGEPFSKDWLLDRAQKLARAPYAPPSERLPAWLEHIDWDAYQSIKFRADQALWLDEDLAFQVRMFHLGLYYRKPVVLHEVVDGRSYPIEYSRDLFEFGPKVKPSRTHDLGFAGFRVAVKDDFERDMFAFLGASYFRAVGKTMQYGLSARGLAVNAGKETPEEFPDFRAFWLERPAADSYTMVIHALLDSPSIAGAYSFAVTPGEPTVMQVESHLFPRIAVERLGIAPMTSMFLNGENDRRVADDFRPEIHDCDGLAMRRGSGEWIWRPLRNPSGVLFNAYADDNPRGFGLLQRDRVFDHYQDDGAYYDKRPSLWIEPVGDWGKGEVILVEIPAKDETFDNVVAFWHPAEPVLPGQHLSFSYRMYWGNEPPAHSNNGEVVATRIGLGGVPGDKLTVVKRKFVIDFRGGRLAELGWKDRVEPVISASEGRIEAPAARPFKEIGGWRCNFDLVPGAAEKVNLRVYLRDEQGAAVSETWLYQWSP</sequence>
<dbReference type="EMBL" id="AP019782">
    <property type="protein sequence ID" value="BBL71771.1"/>
    <property type="molecule type" value="Genomic_DNA"/>
</dbReference>
<dbReference type="PANTHER" id="PTHR30504:SF3">
    <property type="entry name" value="GLUCANS BIOSYNTHESIS PROTEIN D"/>
    <property type="match status" value="1"/>
</dbReference>
<dbReference type="InterPro" id="IPR007444">
    <property type="entry name" value="Glucan_biosyn_MdoG_C"/>
</dbReference>
<dbReference type="GO" id="GO:0051274">
    <property type="term" value="P:beta-glucan biosynthetic process"/>
    <property type="evidence" value="ECO:0007669"/>
    <property type="project" value="TreeGrafter"/>
</dbReference>
<dbReference type="InterPro" id="IPR006311">
    <property type="entry name" value="TAT_signal"/>
</dbReference>
<dbReference type="FunFam" id="2.70.98.10:FF:000001">
    <property type="entry name" value="Glucans biosynthesis protein G"/>
    <property type="match status" value="1"/>
</dbReference>
<protein>
    <recommendedName>
        <fullName evidence="4">Glucans biosynthesis protein D</fullName>
    </recommendedName>
</protein>
<evidence type="ECO:0000256" key="3">
    <source>
        <dbReference type="ARBA" id="ARBA00009284"/>
    </source>
</evidence>
<dbReference type="InterPro" id="IPR014438">
    <property type="entry name" value="Glucan_biosyn_MdoG/MdoD"/>
</dbReference>
<keyword evidence="6" id="KW-0574">Periplasm</keyword>
<gene>
    <name evidence="8" type="primary">opgD</name>
    <name evidence="8" type="ORF">MoryE10_23770</name>
</gene>
<evidence type="ECO:0000256" key="2">
    <source>
        <dbReference type="ARBA" id="ARBA00005001"/>
    </source>
</evidence>
<dbReference type="PROSITE" id="PS51318">
    <property type="entry name" value="TAT"/>
    <property type="match status" value="1"/>
</dbReference>
<organism evidence="8 9">
    <name type="scientific">Methylogaea oryzae</name>
    <dbReference type="NCBI Taxonomy" id="1295382"/>
    <lineage>
        <taxon>Bacteria</taxon>
        <taxon>Pseudomonadati</taxon>
        <taxon>Pseudomonadota</taxon>
        <taxon>Gammaproteobacteria</taxon>
        <taxon>Methylococcales</taxon>
        <taxon>Methylococcaceae</taxon>
        <taxon>Methylogaea</taxon>
    </lineage>
</organism>
<feature type="domain" description="Glucan biosynthesis periplasmic MdoG C-terminal" evidence="7">
    <location>
        <begin position="40"/>
        <end position="514"/>
    </location>
</feature>
<accession>A0A8D5AIV9</accession>
<dbReference type="RefSeq" id="WP_221047158.1">
    <property type="nucleotide sequence ID" value="NZ_AP019782.1"/>
</dbReference>
<dbReference type="NCBIfam" id="TIGR01409">
    <property type="entry name" value="TAT_signal_seq"/>
    <property type="match status" value="1"/>
</dbReference>
<evidence type="ECO:0000256" key="1">
    <source>
        <dbReference type="ARBA" id="ARBA00004418"/>
    </source>
</evidence>
<dbReference type="AlphaFoldDB" id="A0A8D5AIV9"/>
<keyword evidence="9" id="KW-1185">Reference proteome</keyword>
<evidence type="ECO:0000256" key="4">
    <source>
        <dbReference type="ARBA" id="ARBA00015372"/>
    </source>
</evidence>
<dbReference type="Proteomes" id="UP000824988">
    <property type="component" value="Chromosome"/>
</dbReference>
<dbReference type="InterPro" id="IPR019546">
    <property type="entry name" value="TAT_signal_bac_arc"/>
</dbReference>
<dbReference type="GO" id="GO:0030288">
    <property type="term" value="C:outer membrane-bounded periplasmic space"/>
    <property type="evidence" value="ECO:0007669"/>
    <property type="project" value="TreeGrafter"/>
</dbReference>
<reference evidence="8" key="1">
    <citation type="submission" date="2019-06" db="EMBL/GenBank/DDBJ databases">
        <title>Complete genome sequence of Methylogaea oryzae strain JCM16910.</title>
        <authorList>
            <person name="Asakawa S."/>
        </authorList>
    </citation>
    <scope>NUCLEOTIDE SEQUENCE</scope>
    <source>
        <strain evidence="8">E10</strain>
    </source>
</reference>
<comment type="subcellular location">
    <subcellularLocation>
        <location evidence="1">Periplasm</location>
    </subcellularLocation>
</comment>
<comment type="pathway">
    <text evidence="2">Glycan metabolism; osmoregulated periplasmic glucan (OPG) biosynthesis.</text>
</comment>
<evidence type="ECO:0000256" key="5">
    <source>
        <dbReference type="ARBA" id="ARBA00022729"/>
    </source>
</evidence>
<evidence type="ECO:0000259" key="7">
    <source>
        <dbReference type="Pfam" id="PF04349"/>
    </source>
</evidence>
<name>A0A8D5AIV9_9GAMM</name>